<organism evidence="2 3">
    <name type="scientific">Funneliformis mosseae</name>
    <name type="common">Endomycorrhizal fungus</name>
    <name type="synonym">Glomus mosseae</name>
    <dbReference type="NCBI Taxonomy" id="27381"/>
    <lineage>
        <taxon>Eukaryota</taxon>
        <taxon>Fungi</taxon>
        <taxon>Fungi incertae sedis</taxon>
        <taxon>Mucoromycota</taxon>
        <taxon>Glomeromycotina</taxon>
        <taxon>Glomeromycetes</taxon>
        <taxon>Glomerales</taxon>
        <taxon>Glomeraceae</taxon>
        <taxon>Funneliformis</taxon>
    </lineage>
</organism>
<dbReference type="AlphaFoldDB" id="A0A9N9HFR3"/>
<feature type="region of interest" description="Disordered" evidence="1">
    <location>
        <begin position="1"/>
        <end position="44"/>
    </location>
</feature>
<evidence type="ECO:0000313" key="3">
    <source>
        <dbReference type="Proteomes" id="UP000789375"/>
    </source>
</evidence>
<accession>A0A9N9HFR3</accession>
<comment type="caution">
    <text evidence="2">The sequence shown here is derived from an EMBL/GenBank/DDBJ whole genome shotgun (WGS) entry which is preliminary data.</text>
</comment>
<evidence type="ECO:0000256" key="1">
    <source>
        <dbReference type="SAM" id="MobiDB-lite"/>
    </source>
</evidence>
<feature type="non-terminal residue" evidence="2">
    <location>
        <position position="1"/>
    </location>
</feature>
<name>A0A9N9HFR3_FUNMO</name>
<proteinExistence type="predicted"/>
<gene>
    <name evidence="2" type="ORF">FMOSSE_LOCUS12939</name>
</gene>
<protein>
    <submittedName>
        <fullName evidence="2">5678_t:CDS:1</fullName>
    </submittedName>
</protein>
<keyword evidence="3" id="KW-1185">Reference proteome</keyword>
<evidence type="ECO:0000313" key="2">
    <source>
        <dbReference type="EMBL" id="CAG8682040.1"/>
    </source>
</evidence>
<feature type="compositionally biased region" description="Basic and acidic residues" evidence="1">
    <location>
        <begin position="1"/>
        <end position="18"/>
    </location>
</feature>
<dbReference type="Proteomes" id="UP000789375">
    <property type="component" value="Unassembled WGS sequence"/>
</dbReference>
<sequence>SVEESPSKHLAKEIEKDPSNPFVAFGLPSKNDSDEPYCSSSDESSDDYYLELNEKEYIYEWFTGQGVKESTLSDGANKEMIELESLKIIFENIRNEFIPYQLSNNDIVRYYTIAKTANQNFQNCKPLLRKWQK</sequence>
<dbReference type="EMBL" id="CAJVPP010006823">
    <property type="protein sequence ID" value="CAG8682040.1"/>
    <property type="molecule type" value="Genomic_DNA"/>
</dbReference>
<reference evidence="2" key="1">
    <citation type="submission" date="2021-06" db="EMBL/GenBank/DDBJ databases">
        <authorList>
            <person name="Kallberg Y."/>
            <person name="Tangrot J."/>
            <person name="Rosling A."/>
        </authorList>
    </citation>
    <scope>NUCLEOTIDE SEQUENCE</scope>
    <source>
        <strain evidence="2">87-6 pot B 2015</strain>
    </source>
</reference>